<evidence type="ECO:0008006" key="4">
    <source>
        <dbReference type="Google" id="ProtNLM"/>
    </source>
</evidence>
<evidence type="ECO:0000313" key="3">
    <source>
        <dbReference type="Proteomes" id="UP001549921"/>
    </source>
</evidence>
<feature type="compositionally biased region" description="Basic and acidic residues" evidence="1">
    <location>
        <begin position="33"/>
        <end position="48"/>
    </location>
</feature>
<evidence type="ECO:0000256" key="1">
    <source>
        <dbReference type="SAM" id="MobiDB-lite"/>
    </source>
</evidence>
<accession>A0ABD0S3S9</accession>
<proteinExistence type="predicted"/>
<name>A0ABD0S3S9_LOXSC</name>
<comment type="caution">
    <text evidence="2">The sequence shown here is derived from an EMBL/GenBank/DDBJ whole genome shotgun (WGS) entry which is preliminary data.</text>
</comment>
<feature type="region of interest" description="Disordered" evidence="1">
    <location>
        <begin position="1"/>
        <end position="62"/>
    </location>
</feature>
<dbReference type="EMBL" id="JBEDNZ010000031">
    <property type="protein sequence ID" value="KAL0808687.1"/>
    <property type="molecule type" value="Genomic_DNA"/>
</dbReference>
<organism evidence="2 3">
    <name type="scientific">Loxostege sticticalis</name>
    <name type="common">Beet webworm moth</name>
    <dbReference type="NCBI Taxonomy" id="481309"/>
    <lineage>
        <taxon>Eukaryota</taxon>
        <taxon>Metazoa</taxon>
        <taxon>Ecdysozoa</taxon>
        <taxon>Arthropoda</taxon>
        <taxon>Hexapoda</taxon>
        <taxon>Insecta</taxon>
        <taxon>Pterygota</taxon>
        <taxon>Neoptera</taxon>
        <taxon>Endopterygota</taxon>
        <taxon>Lepidoptera</taxon>
        <taxon>Glossata</taxon>
        <taxon>Ditrysia</taxon>
        <taxon>Pyraloidea</taxon>
        <taxon>Crambidae</taxon>
        <taxon>Pyraustinae</taxon>
        <taxon>Loxostege</taxon>
    </lineage>
</organism>
<gene>
    <name evidence="2" type="ORF">ABMA28_013118</name>
</gene>
<feature type="region of interest" description="Disordered" evidence="1">
    <location>
        <begin position="343"/>
        <end position="392"/>
    </location>
</feature>
<feature type="compositionally biased region" description="Low complexity" evidence="1">
    <location>
        <begin position="355"/>
        <end position="372"/>
    </location>
</feature>
<dbReference type="AlphaFoldDB" id="A0ABD0S3S9"/>
<sequence>MDPVPPDPPDPPDRSSSPMELSPPLFSQAPTKRRADPAEAAEPAKRATTDPPSTPSASQPVYTHPSLVIAPKAYSDQDKGPFIVHVSRIENDPKSPTFIQPIRFGRFLVNNKISDVILDGVKKVARNKISVEFSSSSAANNFINNDLLPLHKYTASIPTYNVTRIGLIKGIPPDWSMEELAENLTVPIGCGILLKARRLNRKQVVDNKATWIPTQSVVVTFKGQVLPERVFCCHTSIPVETYQLPTIQYMNCCRFGHVKAQCRSQPRCFRCAQSHSAEGCDVQEDKASCINCSGPHFALNKSCPEHSRQKSIKITMSQDNVSYQQASSLFPAVRRSYADIAMTPPTLHSSPAQTLQRSSQSSQRPLQQSPSSYRKTISRPPPRPRAPLGKTYDRQAHHAIVGDCASSLPNGCALNNNLSSIPDDHDSLMELILSLIIRIVSGQSGRIPPNVAQKLTQFSHLSLSSSTDNDNGSSVELPKH</sequence>
<evidence type="ECO:0000313" key="2">
    <source>
        <dbReference type="EMBL" id="KAL0808687.1"/>
    </source>
</evidence>
<protein>
    <recommendedName>
        <fullName evidence="4">Gag-like protein</fullName>
    </recommendedName>
</protein>
<reference evidence="2 3" key="1">
    <citation type="submission" date="2024-06" db="EMBL/GenBank/DDBJ databases">
        <title>A chromosome-level genome assembly of beet webworm, Loxostege sticticalis.</title>
        <authorList>
            <person name="Zhang Y."/>
        </authorList>
    </citation>
    <scope>NUCLEOTIDE SEQUENCE [LARGE SCALE GENOMIC DNA]</scope>
    <source>
        <strain evidence="2">AQ028</strain>
        <tissue evidence="2">Male pupae</tissue>
    </source>
</reference>
<dbReference type="Proteomes" id="UP001549921">
    <property type="component" value="Unassembled WGS sequence"/>
</dbReference>